<keyword evidence="4 10" id="KW-0808">Transferase</keyword>
<dbReference type="PANTHER" id="PTHR43322:SF5">
    <property type="entry name" value="1-DEOXY-D-XYLULOSE-5-PHOSPHATE SYNTHASE, CHLOROPLASTIC"/>
    <property type="match status" value="1"/>
</dbReference>
<gene>
    <name evidence="10" type="primary">dxs</name>
    <name evidence="12" type="ORF">SAMN02745168_0024</name>
</gene>
<feature type="binding site" evidence="10">
    <location>
        <position position="146"/>
    </location>
    <ligand>
        <name>Mg(2+)</name>
        <dbReference type="ChEBI" id="CHEBI:18420"/>
    </ligand>
</feature>
<feature type="binding site" evidence="10">
    <location>
        <begin position="147"/>
        <end position="148"/>
    </location>
    <ligand>
        <name>thiamine diphosphate</name>
        <dbReference type="ChEBI" id="CHEBI:58937"/>
    </ligand>
</feature>
<dbReference type="GO" id="GO:0016114">
    <property type="term" value="P:terpenoid biosynthetic process"/>
    <property type="evidence" value="ECO:0007669"/>
    <property type="project" value="UniProtKB-UniRule"/>
</dbReference>
<dbReference type="CDD" id="cd07033">
    <property type="entry name" value="TPP_PYR_DXS_TK_like"/>
    <property type="match status" value="1"/>
</dbReference>
<feature type="binding site" evidence="10">
    <location>
        <begin position="115"/>
        <end position="117"/>
    </location>
    <ligand>
        <name>thiamine diphosphate</name>
        <dbReference type="ChEBI" id="CHEBI:58937"/>
    </ligand>
</feature>
<comment type="cofactor">
    <cofactor evidence="10">
        <name>Mg(2+)</name>
        <dbReference type="ChEBI" id="CHEBI:18420"/>
    </cofactor>
    <text evidence="10">Binds 1 Mg(2+) ion per subunit.</text>
</comment>
<dbReference type="Pfam" id="PF13292">
    <property type="entry name" value="DXP_synthase_N"/>
    <property type="match status" value="1"/>
</dbReference>
<evidence type="ECO:0000256" key="3">
    <source>
        <dbReference type="ARBA" id="ARBA00011738"/>
    </source>
</evidence>
<dbReference type="GO" id="GO:0009228">
    <property type="term" value="P:thiamine biosynthetic process"/>
    <property type="evidence" value="ECO:0007669"/>
    <property type="project" value="UniProtKB-UniRule"/>
</dbReference>
<name>A0A1W2CJR5_9FIRM</name>
<feature type="binding site" evidence="10">
    <location>
        <position position="175"/>
    </location>
    <ligand>
        <name>thiamine diphosphate</name>
        <dbReference type="ChEBI" id="CHEBI:58937"/>
    </ligand>
</feature>
<evidence type="ECO:0000256" key="2">
    <source>
        <dbReference type="ARBA" id="ARBA00011081"/>
    </source>
</evidence>
<dbReference type="PANTHER" id="PTHR43322">
    <property type="entry name" value="1-D-DEOXYXYLULOSE 5-PHOSPHATE SYNTHASE-RELATED"/>
    <property type="match status" value="1"/>
</dbReference>
<organism evidence="12 13">
    <name type="scientific">Papillibacter cinnamivorans DSM 12816</name>
    <dbReference type="NCBI Taxonomy" id="1122930"/>
    <lineage>
        <taxon>Bacteria</taxon>
        <taxon>Bacillati</taxon>
        <taxon>Bacillota</taxon>
        <taxon>Clostridia</taxon>
        <taxon>Eubacteriales</taxon>
        <taxon>Oscillospiraceae</taxon>
        <taxon>Papillibacter</taxon>
    </lineage>
</organism>
<keyword evidence="6 10" id="KW-0460">Magnesium</keyword>
<dbReference type="InterPro" id="IPR005475">
    <property type="entry name" value="Transketolase-like_Pyr-bd"/>
</dbReference>
<dbReference type="Proteomes" id="UP000192790">
    <property type="component" value="Unassembled WGS sequence"/>
</dbReference>
<feature type="binding site" evidence="10">
    <location>
        <position position="365"/>
    </location>
    <ligand>
        <name>thiamine diphosphate</name>
        <dbReference type="ChEBI" id="CHEBI:58937"/>
    </ligand>
</feature>
<keyword evidence="9 10" id="KW-0414">Isoprene biosynthesis</keyword>
<evidence type="ECO:0000256" key="5">
    <source>
        <dbReference type="ARBA" id="ARBA00022723"/>
    </source>
</evidence>
<dbReference type="Gene3D" id="3.40.50.970">
    <property type="match status" value="2"/>
</dbReference>
<proteinExistence type="inferred from homology"/>
<dbReference type="SUPFAM" id="SSF52922">
    <property type="entry name" value="TK C-terminal domain-like"/>
    <property type="match status" value="1"/>
</dbReference>
<evidence type="ECO:0000256" key="1">
    <source>
        <dbReference type="ARBA" id="ARBA00004980"/>
    </source>
</evidence>
<feature type="binding site" evidence="10">
    <location>
        <position position="175"/>
    </location>
    <ligand>
        <name>Mg(2+)</name>
        <dbReference type="ChEBI" id="CHEBI:18420"/>
    </ligand>
</feature>
<evidence type="ECO:0000256" key="7">
    <source>
        <dbReference type="ARBA" id="ARBA00022977"/>
    </source>
</evidence>
<dbReference type="Pfam" id="PF02780">
    <property type="entry name" value="Transketolase_C"/>
    <property type="match status" value="1"/>
</dbReference>
<evidence type="ECO:0000256" key="8">
    <source>
        <dbReference type="ARBA" id="ARBA00023052"/>
    </source>
</evidence>
<evidence type="ECO:0000256" key="6">
    <source>
        <dbReference type="ARBA" id="ARBA00022842"/>
    </source>
</evidence>
<accession>A0A1W2CJR5</accession>
<dbReference type="PROSITE" id="PS00801">
    <property type="entry name" value="TRANSKETOLASE_1"/>
    <property type="match status" value="1"/>
</dbReference>
<feature type="binding site" evidence="10">
    <location>
        <position position="285"/>
    </location>
    <ligand>
        <name>thiamine diphosphate</name>
        <dbReference type="ChEBI" id="CHEBI:58937"/>
    </ligand>
</feature>
<comment type="cofactor">
    <cofactor evidence="10">
        <name>thiamine diphosphate</name>
        <dbReference type="ChEBI" id="CHEBI:58937"/>
    </cofactor>
    <text evidence="10">Binds 1 thiamine pyrophosphate per subunit.</text>
</comment>
<comment type="similarity">
    <text evidence="2 10">Belongs to the transketolase family. DXPS subfamily.</text>
</comment>
<comment type="function">
    <text evidence="10">Catalyzes the acyloin condensation reaction between C atoms 2 and 3 of pyruvate and glyceraldehyde 3-phosphate to yield 1-deoxy-D-xylulose-5-phosphate (DXP).</text>
</comment>
<comment type="catalytic activity">
    <reaction evidence="10">
        <text>D-glyceraldehyde 3-phosphate + pyruvate + H(+) = 1-deoxy-D-xylulose 5-phosphate + CO2</text>
        <dbReference type="Rhea" id="RHEA:12605"/>
        <dbReference type="ChEBI" id="CHEBI:15361"/>
        <dbReference type="ChEBI" id="CHEBI:15378"/>
        <dbReference type="ChEBI" id="CHEBI:16526"/>
        <dbReference type="ChEBI" id="CHEBI:57792"/>
        <dbReference type="ChEBI" id="CHEBI:59776"/>
        <dbReference type="EC" id="2.2.1.7"/>
    </reaction>
</comment>
<sequence length="619" mass="67303">MTIILEQIHSPEDVKRLDDKETEALCRELREFLIENVSHTGGHLASNLGVVELTVALHRVFDTWRDRLVFDVGHQCYIHKILTGRKDTFGTLRSFQGVAGFPKPAESEHDAFIAGHASTSVSVALGMARARTIRGEHYSVVAVLGDGALTGGLAYEGLNDAGESGEPLIVVLNDNGMSITENVGGIASHLARQRVKPQYFEFKKTYRRIMGVIPGGKRIYRVTHRVKTAVKKALWPCSMFEDMGFTYLGPVDGHDIKKLTYLLQWARQINTTVLIHVRTVKGKGYPFAEEHPNEFHGISRFQIETGEPICASGKSFSGVFGETMLKLAEKDPRVCAVTAAMQSGTGLDEFSSRYPKRFFDVGIAEGHATAMCAGMAKQGLLPVFAVYSSFLQRAYDMLLHDVAISGLHVVFAVDRAGLVGEDGETHQGAFDASFLAQVPGMTVLCPASYGELSSMLEYALFECSGPVAVRYPRGCEGNYRGKWGRGTHAVLRRGKDITLAGYGVMVNELTEAAELLEAEGISAEVLKLDSIAPLDYDAVLDCALRTGRLLVAEESIQEGSVGMRIGAEAAKRGICLKNFALKNLGNVFIPHGSVPELLAMCGLNGKGIAETAGEMCHDR</sequence>
<dbReference type="GO" id="GO:0000287">
    <property type="term" value="F:magnesium ion binding"/>
    <property type="evidence" value="ECO:0007669"/>
    <property type="project" value="UniProtKB-UniRule"/>
</dbReference>
<keyword evidence="5 10" id="KW-0479">Metal-binding</keyword>
<dbReference type="InterPro" id="IPR029061">
    <property type="entry name" value="THDP-binding"/>
</dbReference>
<dbReference type="InterPro" id="IPR009014">
    <property type="entry name" value="Transketo_C/PFOR_II"/>
</dbReference>
<evidence type="ECO:0000259" key="11">
    <source>
        <dbReference type="SMART" id="SM00861"/>
    </source>
</evidence>
<dbReference type="GO" id="GO:0008661">
    <property type="term" value="F:1-deoxy-D-xylulose-5-phosphate synthase activity"/>
    <property type="evidence" value="ECO:0007669"/>
    <property type="project" value="UniProtKB-UniRule"/>
</dbReference>
<evidence type="ECO:0000256" key="10">
    <source>
        <dbReference type="HAMAP-Rule" id="MF_00315"/>
    </source>
</evidence>
<dbReference type="AlphaFoldDB" id="A0A1W2CJR5"/>
<dbReference type="Pfam" id="PF02779">
    <property type="entry name" value="Transket_pyr"/>
    <property type="match status" value="1"/>
</dbReference>
<keyword evidence="7 10" id="KW-0784">Thiamine biosynthesis</keyword>
<dbReference type="InterPro" id="IPR005477">
    <property type="entry name" value="Dxylulose-5-P_synthase"/>
</dbReference>
<dbReference type="UniPathway" id="UPA00064">
    <property type="reaction ID" value="UER00091"/>
</dbReference>
<dbReference type="STRING" id="1122930.SAMN02745168_0024"/>
<feature type="domain" description="Transketolase-like pyrimidine-binding" evidence="11">
    <location>
        <begin position="314"/>
        <end position="478"/>
    </location>
</feature>
<dbReference type="GO" id="GO:0005829">
    <property type="term" value="C:cytosol"/>
    <property type="evidence" value="ECO:0007669"/>
    <property type="project" value="TreeGrafter"/>
</dbReference>
<dbReference type="SMART" id="SM00861">
    <property type="entry name" value="Transket_pyr"/>
    <property type="match status" value="1"/>
</dbReference>
<evidence type="ECO:0000313" key="12">
    <source>
        <dbReference type="EMBL" id="SMC85430.1"/>
    </source>
</evidence>
<evidence type="ECO:0000256" key="9">
    <source>
        <dbReference type="ARBA" id="ARBA00023229"/>
    </source>
</evidence>
<dbReference type="PROSITE" id="PS00802">
    <property type="entry name" value="TRANSKETOLASE_2"/>
    <property type="match status" value="1"/>
</dbReference>
<dbReference type="InterPro" id="IPR020826">
    <property type="entry name" value="Transketolase_BS"/>
</dbReference>
<dbReference type="InterPro" id="IPR049557">
    <property type="entry name" value="Transketolase_CS"/>
</dbReference>
<dbReference type="SUPFAM" id="SSF52518">
    <property type="entry name" value="Thiamin diphosphate-binding fold (THDP-binding)"/>
    <property type="match status" value="2"/>
</dbReference>
<dbReference type="NCBIfam" id="NF003933">
    <property type="entry name" value="PRK05444.2-2"/>
    <property type="match status" value="1"/>
</dbReference>
<dbReference type="HAMAP" id="MF_00315">
    <property type="entry name" value="DXP_synth"/>
    <property type="match status" value="1"/>
</dbReference>
<keyword evidence="8 10" id="KW-0786">Thiamine pyrophosphate</keyword>
<dbReference type="NCBIfam" id="TIGR00204">
    <property type="entry name" value="dxs"/>
    <property type="match status" value="1"/>
</dbReference>
<feature type="binding site" evidence="10">
    <location>
        <position position="74"/>
    </location>
    <ligand>
        <name>thiamine diphosphate</name>
        <dbReference type="ChEBI" id="CHEBI:58937"/>
    </ligand>
</feature>
<dbReference type="CDD" id="cd02007">
    <property type="entry name" value="TPP_DXS"/>
    <property type="match status" value="1"/>
</dbReference>
<dbReference type="GO" id="GO:0030976">
    <property type="term" value="F:thiamine pyrophosphate binding"/>
    <property type="evidence" value="ECO:0007669"/>
    <property type="project" value="UniProtKB-UniRule"/>
</dbReference>
<reference evidence="12 13" key="1">
    <citation type="submission" date="2017-04" db="EMBL/GenBank/DDBJ databases">
        <authorList>
            <person name="Afonso C.L."/>
            <person name="Miller P.J."/>
            <person name="Scott M.A."/>
            <person name="Spackman E."/>
            <person name="Goraichik I."/>
            <person name="Dimitrov K.M."/>
            <person name="Suarez D.L."/>
            <person name="Swayne D.E."/>
        </authorList>
    </citation>
    <scope>NUCLEOTIDE SEQUENCE [LARGE SCALE GENOMIC DNA]</scope>
    <source>
        <strain evidence="12 13">DSM 12816</strain>
    </source>
</reference>
<dbReference type="Gene3D" id="3.40.50.920">
    <property type="match status" value="1"/>
</dbReference>
<evidence type="ECO:0000256" key="4">
    <source>
        <dbReference type="ARBA" id="ARBA00022679"/>
    </source>
</evidence>
<keyword evidence="13" id="KW-1185">Reference proteome</keyword>
<dbReference type="EMBL" id="FWXW01000010">
    <property type="protein sequence ID" value="SMC85430.1"/>
    <property type="molecule type" value="Genomic_DNA"/>
</dbReference>
<dbReference type="InterPro" id="IPR033248">
    <property type="entry name" value="Transketolase_C"/>
</dbReference>
<comment type="pathway">
    <text evidence="1 10">Metabolic intermediate biosynthesis; 1-deoxy-D-xylulose 5-phosphate biosynthesis; 1-deoxy-D-xylulose 5-phosphate from D-glyceraldehyde 3-phosphate and pyruvate: step 1/1.</text>
</comment>
<comment type="subunit">
    <text evidence="3 10">Homodimer.</text>
</comment>
<evidence type="ECO:0000313" key="13">
    <source>
        <dbReference type="Proteomes" id="UP000192790"/>
    </source>
</evidence>
<protein>
    <recommendedName>
        <fullName evidence="10">1-deoxy-D-xylulose-5-phosphate synthase</fullName>
        <ecNumber evidence="10">2.2.1.7</ecNumber>
    </recommendedName>
    <alternativeName>
        <fullName evidence="10">1-deoxyxylulose-5-phosphate synthase</fullName>
        <shortName evidence="10">DXP synthase</shortName>
        <shortName evidence="10">DXPS</shortName>
    </alternativeName>
</protein>
<dbReference type="EC" id="2.2.1.7" evidence="10"/>
<dbReference type="GO" id="GO:0019288">
    <property type="term" value="P:isopentenyl diphosphate biosynthetic process, methylerythritol 4-phosphate pathway"/>
    <property type="evidence" value="ECO:0007669"/>
    <property type="project" value="TreeGrafter"/>
</dbReference>